<reference evidence="1 2" key="2">
    <citation type="journal article" date="2022" name="Mol. Ecol. Resour.">
        <title>The genomes of chicory, endive, great burdock and yacon provide insights into Asteraceae paleo-polyploidization history and plant inulin production.</title>
        <authorList>
            <person name="Fan W."/>
            <person name="Wang S."/>
            <person name="Wang H."/>
            <person name="Wang A."/>
            <person name="Jiang F."/>
            <person name="Liu H."/>
            <person name="Zhao H."/>
            <person name="Xu D."/>
            <person name="Zhang Y."/>
        </authorList>
    </citation>
    <scope>NUCLEOTIDE SEQUENCE [LARGE SCALE GENOMIC DNA]</scope>
    <source>
        <strain evidence="2">cv. Niubang</strain>
    </source>
</reference>
<accession>A0ACB9EI78</accession>
<dbReference type="EMBL" id="CM042048">
    <property type="protein sequence ID" value="KAI3758293.1"/>
    <property type="molecule type" value="Genomic_DNA"/>
</dbReference>
<gene>
    <name evidence="1" type="ORF">L6452_05852</name>
</gene>
<evidence type="ECO:0000313" key="2">
    <source>
        <dbReference type="Proteomes" id="UP001055879"/>
    </source>
</evidence>
<organism evidence="1 2">
    <name type="scientific">Arctium lappa</name>
    <name type="common">Greater burdock</name>
    <name type="synonym">Lappa major</name>
    <dbReference type="NCBI Taxonomy" id="4217"/>
    <lineage>
        <taxon>Eukaryota</taxon>
        <taxon>Viridiplantae</taxon>
        <taxon>Streptophyta</taxon>
        <taxon>Embryophyta</taxon>
        <taxon>Tracheophyta</taxon>
        <taxon>Spermatophyta</taxon>
        <taxon>Magnoliopsida</taxon>
        <taxon>eudicotyledons</taxon>
        <taxon>Gunneridae</taxon>
        <taxon>Pentapetalae</taxon>
        <taxon>asterids</taxon>
        <taxon>campanulids</taxon>
        <taxon>Asterales</taxon>
        <taxon>Asteraceae</taxon>
        <taxon>Carduoideae</taxon>
        <taxon>Cardueae</taxon>
        <taxon>Arctiinae</taxon>
        <taxon>Arctium</taxon>
    </lineage>
</organism>
<sequence length="112" mass="11006">MFPDGGIALYDTGGRTRWMHGGYAGIGLDGGQFCRDEMVLECREYLALVVSVLLVAGLLMAYVGGFGPSGGLAYPLGVDGFDPSGGIAGPLGVGGSGAYGAGAGAGALAKMG</sequence>
<proteinExistence type="predicted"/>
<dbReference type="Proteomes" id="UP001055879">
    <property type="component" value="Linkage Group LG02"/>
</dbReference>
<protein>
    <submittedName>
        <fullName evidence="1">Uncharacterized protein</fullName>
    </submittedName>
</protein>
<comment type="caution">
    <text evidence="1">The sequence shown here is derived from an EMBL/GenBank/DDBJ whole genome shotgun (WGS) entry which is preliminary data.</text>
</comment>
<name>A0ACB9EI78_ARCLA</name>
<evidence type="ECO:0000313" key="1">
    <source>
        <dbReference type="EMBL" id="KAI3758293.1"/>
    </source>
</evidence>
<reference evidence="2" key="1">
    <citation type="journal article" date="2022" name="Mol. Ecol. Resour.">
        <title>The genomes of chicory, endive, great burdock and yacon provide insights into Asteraceae palaeo-polyploidization history and plant inulin production.</title>
        <authorList>
            <person name="Fan W."/>
            <person name="Wang S."/>
            <person name="Wang H."/>
            <person name="Wang A."/>
            <person name="Jiang F."/>
            <person name="Liu H."/>
            <person name="Zhao H."/>
            <person name="Xu D."/>
            <person name="Zhang Y."/>
        </authorList>
    </citation>
    <scope>NUCLEOTIDE SEQUENCE [LARGE SCALE GENOMIC DNA]</scope>
    <source>
        <strain evidence="2">cv. Niubang</strain>
    </source>
</reference>
<keyword evidence="2" id="KW-1185">Reference proteome</keyword>